<keyword evidence="4" id="KW-1185">Reference proteome</keyword>
<evidence type="ECO:0000313" key="4">
    <source>
        <dbReference type="Proteomes" id="UP000187735"/>
    </source>
</evidence>
<dbReference type="EMBL" id="CP017641">
    <property type="protein sequence ID" value="APZ92547.1"/>
    <property type="molecule type" value="Genomic_DNA"/>
</dbReference>
<accession>A0A1P8WEU3</accession>
<dbReference type="InterPro" id="IPR036249">
    <property type="entry name" value="Thioredoxin-like_sf"/>
</dbReference>
<feature type="compositionally biased region" description="Polar residues" evidence="1">
    <location>
        <begin position="28"/>
        <end position="43"/>
    </location>
</feature>
<dbReference type="InterPro" id="IPR013766">
    <property type="entry name" value="Thioredoxin_domain"/>
</dbReference>
<dbReference type="KEGG" id="fmr:Fuma_02158"/>
<dbReference type="SUPFAM" id="SSF52833">
    <property type="entry name" value="Thioredoxin-like"/>
    <property type="match status" value="1"/>
</dbReference>
<dbReference type="RefSeq" id="WP_077024155.1">
    <property type="nucleotide sequence ID" value="NZ_CP017641.1"/>
</dbReference>
<feature type="region of interest" description="Disordered" evidence="1">
    <location>
        <begin position="23"/>
        <end position="54"/>
    </location>
</feature>
<name>A0A1P8WEU3_9PLAN</name>
<dbReference type="PROSITE" id="PS51257">
    <property type="entry name" value="PROKAR_LIPOPROTEIN"/>
    <property type="match status" value="1"/>
</dbReference>
<proteinExistence type="predicted"/>
<dbReference type="Gene3D" id="3.40.30.10">
    <property type="entry name" value="Glutaredoxin"/>
    <property type="match status" value="1"/>
</dbReference>
<organism evidence="3 4">
    <name type="scientific">Fuerstiella marisgermanici</name>
    <dbReference type="NCBI Taxonomy" id="1891926"/>
    <lineage>
        <taxon>Bacteria</taxon>
        <taxon>Pseudomonadati</taxon>
        <taxon>Planctomycetota</taxon>
        <taxon>Planctomycetia</taxon>
        <taxon>Planctomycetales</taxon>
        <taxon>Planctomycetaceae</taxon>
        <taxon>Fuerstiella</taxon>
    </lineage>
</organism>
<dbReference type="PROSITE" id="PS51352">
    <property type="entry name" value="THIOREDOXIN_2"/>
    <property type="match status" value="1"/>
</dbReference>
<evidence type="ECO:0000313" key="3">
    <source>
        <dbReference type="EMBL" id="APZ92547.1"/>
    </source>
</evidence>
<reference evidence="3 4" key="1">
    <citation type="journal article" date="2016" name="Front. Microbiol.">
        <title>Fuerstia marisgermanicae gen. nov., sp. nov., an Unusual Member of the Phylum Planctomycetes from the German Wadden Sea.</title>
        <authorList>
            <person name="Kohn T."/>
            <person name="Heuer A."/>
            <person name="Jogler M."/>
            <person name="Vollmers J."/>
            <person name="Boedeker C."/>
            <person name="Bunk B."/>
            <person name="Rast P."/>
            <person name="Borchert D."/>
            <person name="Glockner I."/>
            <person name="Freese H.M."/>
            <person name="Klenk H.P."/>
            <person name="Overmann J."/>
            <person name="Kaster A.K."/>
            <person name="Rohde M."/>
            <person name="Wiegand S."/>
            <person name="Jogler C."/>
        </authorList>
    </citation>
    <scope>NUCLEOTIDE SEQUENCE [LARGE SCALE GENOMIC DNA]</scope>
    <source>
        <strain evidence="3 4">NH11</strain>
    </source>
</reference>
<gene>
    <name evidence="3" type="ORF">Fuma_02158</name>
</gene>
<dbReference type="Proteomes" id="UP000187735">
    <property type="component" value="Chromosome"/>
</dbReference>
<evidence type="ECO:0000259" key="2">
    <source>
        <dbReference type="PROSITE" id="PS51352"/>
    </source>
</evidence>
<evidence type="ECO:0000256" key="1">
    <source>
        <dbReference type="SAM" id="MobiDB-lite"/>
    </source>
</evidence>
<feature type="domain" description="Thioredoxin" evidence="2">
    <location>
        <begin position="279"/>
        <end position="422"/>
    </location>
</feature>
<protein>
    <recommendedName>
        <fullName evidence="2">Thioredoxin domain-containing protein</fullName>
    </recommendedName>
</protein>
<sequence length="422" mass="46115">MMQFKRLALLAWLGLAGCDADPDGAAQSARTRSGNATNVTVSVPNPVAEKPLPDGVVPSPATVVPNDDAATSRELDDERLRKILHIKASLAAGDDASNGKFDRQGSLRLIELATQLIAETVHDDHQERLCEAAVVELLEARRNLALNGDASDIHQLYRDVESLNSADPSSASAAEGLHCLAVFAHAMARQSSESNERWLLEAGRWSREFAQRFPQDQERAVTLLYVAGRSNELRSISATATSSGQSMRAEAKRCYEMLVQRFPHSEAARDAATSLRRFALPGQQLNQFAGPTLDGGFVSAESFIGTATVLYFWNSTSPDFQSDFLPALKELEAAAGDDIQFVGISLDQERAAVRKSCAQYALPGRQIFFPSADQRGWDNPLVRFWGISHSETAWFLDADGIAVDVDLTGPELALMAKRWRTR</sequence>
<dbReference type="OrthoDB" id="252709at2"/>
<dbReference type="AlphaFoldDB" id="A0A1P8WEU3"/>
<dbReference type="STRING" id="1891926.Fuma_02158"/>